<accession>A0A2U1ARW2</accession>
<sequence length="300" mass="32723">MIKLRFFHNFRLLNAIYDVILITLMVCAPMVLHALEGGHGGGGDSGVTVTIRSADAQRLRELTRLREETGLAAEAVKRLELENESLREEKAELRAELFEIKEKFAKQNANYRQLQLWLAGVPAEGAVRKSGRREERLLQAMGEVSKDGSALALSAVSFCEQVQQLLKELPIGKVRQAEIQLQLDGLSKDARRFIALTESGETVAKGIDALRTCRILAVNRELSIVVLSVGSVKGAFAGMIYRVGKDRQIQLRVVSVRPYAAAAEVVKGTIGDLAPGMEAVAGESRESDTSGTVVPVRTSN</sequence>
<proteinExistence type="predicted"/>
<keyword evidence="3" id="KW-1133">Transmembrane helix</keyword>
<feature type="transmembrane region" description="Helical" evidence="3">
    <location>
        <begin position="12"/>
        <end position="32"/>
    </location>
</feature>
<dbReference type="Proteomes" id="UP000245959">
    <property type="component" value="Unassembled WGS sequence"/>
</dbReference>
<dbReference type="RefSeq" id="WP_116884794.1">
    <property type="nucleotide sequence ID" value="NZ_DBFOHU010000315.1"/>
</dbReference>
<organism evidence="4 5">
    <name type="scientific">Victivallis vadensis</name>
    <dbReference type="NCBI Taxonomy" id="172901"/>
    <lineage>
        <taxon>Bacteria</taxon>
        <taxon>Pseudomonadati</taxon>
        <taxon>Lentisphaerota</taxon>
        <taxon>Lentisphaeria</taxon>
        <taxon>Victivallales</taxon>
        <taxon>Victivallaceae</taxon>
        <taxon>Victivallis</taxon>
    </lineage>
</organism>
<feature type="compositionally biased region" description="Polar residues" evidence="2">
    <location>
        <begin position="289"/>
        <end position="300"/>
    </location>
</feature>
<keyword evidence="5" id="KW-1185">Reference proteome</keyword>
<evidence type="ECO:0000256" key="1">
    <source>
        <dbReference type="SAM" id="Coils"/>
    </source>
</evidence>
<dbReference type="EMBL" id="QEKH01000022">
    <property type="protein sequence ID" value="PVY39174.1"/>
    <property type="molecule type" value="Genomic_DNA"/>
</dbReference>
<name>A0A2U1ARW2_9BACT</name>
<evidence type="ECO:0000256" key="3">
    <source>
        <dbReference type="SAM" id="Phobius"/>
    </source>
</evidence>
<reference evidence="4 5" key="1">
    <citation type="submission" date="2018-04" db="EMBL/GenBank/DDBJ databases">
        <title>Genomic Encyclopedia of Type Strains, Phase IV (KMG-IV): sequencing the most valuable type-strain genomes for metagenomic binning, comparative biology and taxonomic classification.</title>
        <authorList>
            <person name="Goeker M."/>
        </authorList>
    </citation>
    <scope>NUCLEOTIDE SEQUENCE [LARGE SCALE GENOMIC DNA]</scope>
    <source>
        <strain evidence="4 5">DSM 14823</strain>
    </source>
</reference>
<protein>
    <submittedName>
        <fullName evidence="4">Uncharacterized protein</fullName>
    </submittedName>
</protein>
<dbReference type="AlphaFoldDB" id="A0A2U1ARW2"/>
<keyword evidence="3" id="KW-0472">Membrane</keyword>
<evidence type="ECO:0000256" key="2">
    <source>
        <dbReference type="SAM" id="MobiDB-lite"/>
    </source>
</evidence>
<feature type="region of interest" description="Disordered" evidence="2">
    <location>
        <begin position="281"/>
        <end position="300"/>
    </location>
</feature>
<feature type="coiled-coil region" evidence="1">
    <location>
        <begin position="72"/>
        <end position="110"/>
    </location>
</feature>
<keyword evidence="1" id="KW-0175">Coiled coil</keyword>
<evidence type="ECO:0000313" key="4">
    <source>
        <dbReference type="EMBL" id="PVY39174.1"/>
    </source>
</evidence>
<evidence type="ECO:0000313" key="5">
    <source>
        <dbReference type="Proteomes" id="UP000245959"/>
    </source>
</evidence>
<keyword evidence="3" id="KW-0812">Transmembrane</keyword>
<comment type="caution">
    <text evidence="4">The sequence shown here is derived from an EMBL/GenBank/DDBJ whole genome shotgun (WGS) entry which is preliminary data.</text>
</comment>
<gene>
    <name evidence="4" type="ORF">C8D82_12249</name>
</gene>